<reference evidence="3" key="1">
    <citation type="submission" date="2022-06" db="EMBL/GenBank/DDBJ databases">
        <title>WGS of actinobacteria.</title>
        <authorList>
            <person name="Thawai C."/>
        </authorList>
    </citation>
    <scope>NUCLEOTIDE SEQUENCE</scope>
    <source>
        <strain evidence="3">AA8</strain>
    </source>
</reference>
<dbReference type="RefSeq" id="WP_256789430.1">
    <property type="nucleotide sequence ID" value="NZ_JANIID010000001.1"/>
</dbReference>
<dbReference type="Gene3D" id="3.40.50.300">
    <property type="entry name" value="P-loop containing nucleotide triphosphate hydrolases"/>
    <property type="match status" value="1"/>
</dbReference>
<proteinExistence type="predicted"/>
<keyword evidence="4" id="KW-1185">Reference proteome</keyword>
<gene>
    <name evidence="3" type="ORF">NQU55_01140</name>
</gene>
<dbReference type="InterPro" id="IPR027417">
    <property type="entry name" value="P-loop_NTPase"/>
</dbReference>
<keyword evidence="1" id="KW-0812">Transmembrane</keyword>
<protein>
    <submittedName>
        <fullName evidence="3">NACHT domain-containing protein</fullName>
    </submittedName>
</protein>
<feature type="domain" description="NACHT" evidence="2">
    <location>
        <begin position="186"/>
        <end position="341"/>
    </location>
</feature>
<comment type="caution">
    <text evidence="3">The sequence shown here is derived from an EMBL/GenBank/DDBJ whole genome shotgun (WGS) entry which is preliminary data.</text>
</comment>
<keyword evidence="1" id="KW-0472">Membrane</keyword>
<dbReference type="Pfam" id="PF05729">
    <property type="entry name" value="NACHT"/>
    <property type="match status" value="1"/>
</dbReference>
<feature type="transmembrane region" description="Helical" evidence="1">
    <location>
        <begin position="72"/>
        <end position="93"/>
    </location>
</feature>
<dbReference type="InterPro" id="IPR007111">
    <property type="entry name" value="NACHT_NTPase"/>
</dbReference>
<name>A0A9X2RKD4_9ACTN</name>
<accession>A0A9X2RKD4</accession>
<dbReference type="AlphaFoldDB" id="A0A9X2RKD4"/>
<dbReference type="EMBL" id="JANIID010000001">
    <property type="protein sequence ID" value="MCQ8768389.1"/>
    <property type="molecule type" value="Genomic_DNA"/>
</dbReference>
<evidence type="ECO:0000256" key="1">
    <source>
        <dbReference type="SAM" id="Phobius"/>
    </source>
</evidence>
<sequence length="1130" mass="126747">MRSFAMGYVIRHPKDKVVPRKAPLLVRPRRSVSGVTGTLGRCERALRVRAAARRKVAPAQRWWMRRSLLQRLSYLAVPLLLAWVGFGVFALVAGDSSPVEKWCRARGNGCAVVYGFLAPFLSLGLATFCFLVLTYASVRRPMTRAARKDPRSVVPTAGPVVADVVGRREMCLILARGLRDRRTRRPYLLVGGVGAGKTSVLVQLTRILAEKGAVPVPVRLRDADLNGARLDFREVAMRRFSEVVERDVLSARHSDRVWRQLCMDDKAVILADGLEETFSGGEDQKERDVLIRRAIERAEEQKLPLVIASRPHAPLEHTRAATVDLEPLSEEAALQYLEEGHPDLDSHRMDWIVETAAVAESPLYLQIAHELREHHLLEHLTGAKRWAELDTRKGDRATLQKRLLDAWCSALTAGRIHGEVALDPGQRRVIIEVIAALAGIGLLHDQLEVRLADLGRNPDIRKRLLQQLGEECCKEVDESRQRALLSLCATQGERLGLVETRGEKVRFQHSILQAYLGSRYLGVREHGLLPAALKEPGPGRELLIGLTLNSRSAGAAGQDAVVRHLLEAATPRKDAKALDLYATALEIDRIAGAAAHTRIARTLAGQWESFVGDDRRTLDEAKERLVHRFGEVLRAIGAAEADEHDPAHGTSPAYEWFFEIATVEPSYPLQLAVAQEMGAGGDKAFETLRTMFPLPKTGVPGRDDPWVQYETAFREQLQAEHRTREILLKLQPGDQQYAEYEKRLKGAGEQRLRIWRRFVMRAWLVPMVVGSVTDKHREQAKERLGLWLAHLEPRHTRAHGADLTLSLEIALAQGFKSAANRRERHPQTNEEARTFLVTQAENMLAHARYWYAQMTLLHALCLWELPDRTGSAPQDGSRTARPAGKAEPTQAVKRWLALAGSNQDPRALHPGDRTRKGDRLHPFVAEAGNLAVLALESGHPERFLWIDEIGAASKVGSSAAAPGTYRKHNLWIPPSAGWSTLHPRAQQLLADVFLLRNLTERDGQQPAELEERLVRADRTVLPPCFTDDRHPFRPLRTVGTAGDAPPGSTCLRDCPFELCPYPAMGAQPRAEVREIFCRQQQALLRRYRWRSYLNPLSYLRRKRAPWQGMTASELRKFWEDMANRSRTPSS</sequence>
<feature type="transmembrane region" description="Helical" evidence="1">
    <location>
        <begin position="186"/>
        <end position="209"/>
    </location>
</feature>
<feature type="transmembrane region" description="Helical" evidence="1">
    <location>
        <begin position="113"/>
        <end position="138"/>
    </location>
</feature>
<keyword evidence="1" id="KW-1133">Transmembrane helix</keyword>
<evidence type="ECO:0000313" key="3">
    <source>
        <dbReference type="EMBL" id="MCQ8768389.1"/>
    </source>
</evidence>
<evidence type="ECO:0000259" key="2">
    <source>
        <dbReference type="Pfam" id="PF05729"/>
    </source>
</evidence>
<evidence type="ECO:0000313" key="4">
    <source>
        <dbReference type="Proteomes" id="UP001142374"/>
    </source>
</evidence>
<dbReference type="SUPFAM" id="SSF52540">
    <property type="entry name" value="P-loop containing nucleoside triphosphate hydrolases"/>
    <property type="match status" value="1"/>
</dbReference>
<organism evidence="3 4">
    <name type="scientific">Streptomyces telluris</name>
    <dbReference type="NCBI Taxonomy" id="2720021"/>
    <lineage>
        <taxon>Bacteria</taxon>
        <taxon>Bacillati</taxon>
        <taxon>Actinomycetota</taxon>
        <taxon>Actinomycetes</taxon>
        <taxon>Kitasatosporales</taxon>
        <taxon>Streptomycetaceae</taxon>
        <taxon>Streptomyces</taxon>
    </lineage>
</organism>
<dbReference type="Proteomes" id="UP001142374">
    <property type="component" value="Unassembled WGS sequence"/>
</dbReference>